<dbReference type="EMBL" id="FNON01000016">
    <property type="protein sequence ID" value="SDZ42410.1"/>
    <property type="molecule type" value="Genomic_DNA"/>
</dbReference>
<dbReference type="AlphaFoldDB" id="A0A1H3SXA9"/>
<dbReference type="STRING" id="589385.SAMN05421504_11627"/>
<dbReference type="GO" id="GO:0003677">
    <property type="term" value="F:DNA binding"/>
    <property type="evidence" value="ECO:0007669"/>
    <property type="project" value="InterPro"/>
</dbReference>
<dbReference type="InterPro" id="IPR001387">
    <property type="entry name" value="Cro/C1-type_HTH"/>
</dbReference>
<proteinExistence type="predicted"/>
<evidence type="ECO:0000313" key="1">
    <source>
        <dbReference type="EMBL" id="SDZ42410.1"/>
    </source>
</evidence>
<keyword evidence="2" id="KW-1185">Reference proteome</keyword>
<gene>
    <name evidence="1" type="ORF">SAMN05421504_11627</name>
</gene>
<dbReference type="Proteomes" id="UP000199515">
    <property type="component" value="Unassembled WGS sequence"/>
</dbReference>
<organism evidence="1 2">
    <name type="scientific">Amycolatopsis xylanica</name>
    <dbReference type="NCBI Taxonomy" id="589385"/>
    <lineage>
        <taxon>Bacteria</taxon>
        <taxon>Bacillati</taxon>
        <taxon>Actinomycetota</taxon>
        <taxon>Actinomycetes</taxon>
        <taxon>Pseudonocardiales</taxon>
        <taxon>Pseudonocardiaceae</taxon>
        <taxon>Amycolatopsis</taxon>
    </lineage>
</organism>
<sequence length="353" mass="39510">MLARRLKELREQKWPRCVITQGQLAEALSARRSVSVASISSWESSTTPKPPPVHRLEAYATFFATERSVAGEPYQLLDVRQLTEEERAARGDLLAELTGLRTAATSEPVEAAAGSSNLLRFDDGKPITIVCSQLPDEMLKDFPYANVDDPDYVRLYTYADPDALLELYGHIRALNPGADVRYRLASELGSADYPAIHLISLGGVDWNVLTRDLLRRLRLPLRQEVRPEHSESGHFEINEGGEKKNFVPHLQEVNGKTILVDDVAHFYHGPSPFNSALTVTICNGMYGRGTLGAVRALTDPLFSRRNQAYIERRFAGRRSISILSRVSVVNGRPVAPDWTDPKVRLHEWSEEPL</sequence>
<reference evidence="1 2" key="1">
    <citation type="submission" date="2016-10" db="EMBL/GenBank/DDBJ databases">
        <authorList>
            <person name="de Groot N.N."/>
        </authorList>
    </citation>
    <scope>NUCLEOTIDE SEQUENCE [LARGE SCALE GENOMIC DNA]</scope>
    <source>
        <strain evidence="1 2">CPCC 202699</strain>
    </source>
</reference>
<name>A0A1H3SXA9_9PSEU</name>
<accession>A0A1H3SXA9</accession>
<protein>
    <submittedName>
        <fullName evidence="1">Uncharacterized protein</fullName>
    </submittedName>
</protein>
<dbReference type="Gene3D" id="1.10.260.40">
    <property type="entry name" value="lambda repressor-like DNA-binding domains"/>
    <property type="match status" value="1"/>
</dbReference>
<evidence type="ECO:0000313" key="2">
    <source>
        <dbReference type="Proteomes" id="UP000199515"/>
    </source>
</evidence>
<dbReference type="InterPro" id="IPR010982">
    <property type="entry name" value="Lambda_DNA-bd_dom_sf"/>
</dbReference>
<dbReference type="OrthoDB" id="3658635at2"/>
<dbReference type="CDD" id="cd00093">
    <property type="entry name" value="HTH_XRE"/>
    <property type="match status" value="1"/>
</dbReference>